<evidence type="ECO:0000313" key="3">
    <source>
        <dbReference type="Proteomes" id="UP000252519"/>
    </source>
</evidence>
<dbReference type="AlphaFoldDB" id="A0A368GZY3"/>
<feature type="compositionally biased region" description="Polar residues" evidence="1">
    <location>
        <begin position="30"/>
        <end position="42"/>
    </location>
</feature>
<name>A0A368GZY3_ANCCA</name>
<sequence>MPLCIANLRSSYFNNGITLPSYEEALSMGNTPNSDVIPNNLQRIAPDRPGSRRTLTLPPSYDSAMSTEHAPESPETRPRTSNPTQPYTLS</sequence>
<keyword evidence="3" id="KW-1185">Reference proteome</keyword>
<evidence type="ECO:0000313" key="2">
    <source>
        <dbReference type="EMBL" id="RCN49906.1"/>
    </source>
</evidence>
<gene>
    <name evidence="2" type="ORF">ANCCAN_03941</name>
</gene>
<dbReference type="Proteomes" id="UP000252519">
    <property type="component" value="Unassembled WGS sequence"/>
</dbReference>
<evidence type="ECO:0000256" key="1">
    <source>
        <dbReference type="SAM" id="MobiDB-lite"/>
    </source>
</evidence>
<organism evidence="2 3">
    <name type="scientific">Ancylostoma caninum</name>
    <name type="common">Dog hookworm</name>
    <dbReference type="NCBI Taxonomy" id="29170"/>
    <lineage>
        <taxon>Eukaryota</taxon>
        <taxon>Metazoa</taxon>
        <taxon>Ecdysozoa</taxon>
        <taxon>Nematoda</taxon>
        <taxon>Chromadorea</taxon>
        <taxon>Rhabditida</taxon>
        <taxon>Rhabditina</taxon>
        <taxon>Rhabditomorpha</taxon>
        <taxon>Strongyloidea</taxon>
        <taxon>Ancylostomatidae</taxon>
        <taxon>Ancylostomatinae</taxon>
        <taxon>Ancylostoma</taxon>
    </lineage>
</organism>
<accession>A0A368GZY3</accession>
<protein>
    <submittedName>
        <fullName evidence="2">Uncharacterized protein</fullName>
    </submittedName>
</protein>
<feature type="compositionally biased region" description="Basic and acidic residues" evidence="1">
    <location>
        <begin position="69"/>
        <end position="78"/>
    </location>
</feature>
<feature type="region of interest" description="Disordered" evidence="1">
    <location>
        <begin position="30"/>
        <end position="90"/>
    </location>
</feature>
<comment type="caution">
    <text evidence="2">The sequence shown here is derived from an EMBL/GenBank/DDBJ whole genome shotgun (WGS) entry which is preliminary data.</text>
</comment>
<dbReference type="OrthoDB" id="5832199at2759"/>
<feature type="compositionally biased region" description="Polar residues" evidence="1">
    <location>
        <begin position="79"/>
        <end position="90"/>
    </location>
</feature>
<proteinExistence type="predicted"/>
<reference evidence="2 3" key="1">
    <citation type="submission" date="2014-10" db="EMBL/GenBank/DDBJ databases">
        <title>Draft genome of the hookworm Ancylostoma caninum.</title>
        <authorList>
            <person name="Mitreva M."/>
        </authorList>
    </citation>
    <scope>NUCLEOTIDE SEQUENCE [LARGE SCALE GENOMIC DNA]</scope>
    <source>
        <strain evidence="2 3">Baltimore</strain>
    </source>
</reference>
<dbReference type="EMBL" id="JOJR01000028">
    <property type="protein sequence ID" value="RCN49906.1"/>
    <property type="molecule type" value="Genomic_DNA"/>
</dbReference>